<proteinExistence type="predicted"/>
<reference evidence="1" key="1">
    <citation type="journal article" date="2014" name="Front. Microbiol.">
        <title>High frequency of phylogenetically diverse reductive dehalogenase-homologous genes in deep subseafloor sedimentary metagenomes.</title>
        <authorList>
            <person name="Kawai M."/>
            <person name="Futagami T."/>
            <person name="Toyoda A."/>
            <person name="Takaki Y."/>
            <person name="Nishi S."/>
            <person name="Hori S."/>
            <person name="Arai W."/>
            <person name="Tsubouchi T."/>
            <person name="Morono Y."/>
            <person name="Uchiyama I."/>
            <person name="Ito T."/>
            <person name="Fujiyama A."/>
            <person name="Inagaki F."/>
            <person name="Takami H."/>
        </authorList>
    </citation>
    <scope>NUCLEOTIDE SEQUENCE</scope>
    <source>
        <strain evidence="1">Expedition CK06-06</strain>
    </source>
</reference>
<accession>X1R719</accession>
<organism evidence="1">
    <name type="scientific">marine sediment metagenome</name>
    <dbReference type="NCBI Taxonomy" id="412755"/>
    <lineage>
        <taxon>unclassified sequences</taxon>
        <taxon>metagenomes</taxon>
        <taxon>ecological metagenomes</taxon>
    </lineage>
</organism>
<dbReference type="EMBL" id="BARW01006485">
    <property type="protein sequence ID" value="GAI76512.1"/>
    <property type="molecule type" value="Genomic_DNA"/>
</dbReference>
<gene>
    <name evidence="1" type="ORF">S12H4_13617</name>
</gene>
<dbReference type="AlphaFoldDB" id="X1R719"/>
<comment type="caution">
    <text evidence="1">The sequence shown here is derived from an EMBL/GenBank/DDBJ whole genome shotgun (WGS) entry which is preliminary data.</text>
</comment>
<protein>
    <submittedName>
        <fullName evidence="1">Uncharacterized protein</fullName>
    </submittedName>
</protein>
<evidence type="ECO:0000313" key="1">
    <source>
        <dbReference type="EMBL" id="GAI76512.1"/>
    </source>
</evidence>
<sequence>MISNKIRDEIAKLSAKPIKRRLRSTAYEQAVEKFCLPRCGKTPDGELCDEAEGMHRLFVALLFQSYSRLN</sequence>
<name>X1R719_9ZZZZ</name>